<dbReference type="Proteomes" id="UP000689195">
    <property type="component" value="Unassembled WGS sequence"/>
</dbReference>
<evidence type="ECO:0000313" key="2">
    <source>
        <dbReference type="Proteomes" id="UP000689195"/>
    </source>
</evidence>
<keyword evidence="2" id="KW-1185">Reference proteome</keyword>
<organism evidence="1 2">
    <name type="scientific">Paramecium pentaurelia</name>
    <dbReference type="NCBI Taxonomy" id="43138"/>
    <lineage>
        <taxon>Eukaryota</taxon>
        <taxon>Sar</taxon>
        <taxon>Alveolata</taxon>
        <taxon>Ciliophora</taxon>
        <taxon>Intramacronucleata</taxon>
        <taxon>Oligohymenophorea</taxon>
        <taxon>Peniculida</taxon>
        <taxon>Parameciidae</taxon>
        <taxon>Paramecium</taxon>
    </lineage>
</organism>
<proteinExistence type="predicted"/>
<accession>A0A8S1TCN3</accession>
<gene>
    <name evidence="1" type="ORF">PPENT_87.1.T0210109</name>
</gene>
<dbReference type="OrthoDB" id="10365893at2759"/>
<evidence type="ECO:0000313" key="1">
    <source>
        <dbReference type="EMBL" id="CAD8150975.1"/>
    </source>
</evidence>
<protein>
    <submittedName>
        <fullName evidence="1">Uncharacterized protein</fullName>
    </submittedName>
</protein>
<reference evidence="1" key="1">
    <citation type="submission" date="2021-01" db="EMBL/GenBank/DDBJ databases">
        <authorList>
            <consortium name="Genoscope - CEA"/>
            <person name="William W."/>
        </authorList>
    </citation>
    <scope>NUCLEOTIDE SEQUENCE</scope>
</reference>
<comment type="caution">
    <text evidence="1">The sequence shown here is derived from an EMBL/GenBank/DDBJ whole genome shotgun (WGS) entry which is preliminary data.</text>
</comment>
<dbReference type="EMBL" id="CAJJDO010000021">
    <property type="protein sequence ID" value="CAD8150975.1"/>
    <property type="molecule type" value="Genomic_DNA"/>
</dbReference>
<dbReference type="AlphaFoldDB" id="A0A8S1TCN3"/>
<sequence>MGIPESKTTIEAYYNDYHKANQKKQQNYSLSVEADCCQVQRNDYIILTDCRHLYHLNCWQQKQKESEGFICFCESKIQGKHCYKGKNAS</sequence>
<name>A0A8S1TCN3_9CILI</name>